<keyword evidence="3" id="KW-1185">Reference proteome</keyword>
<organism evidence="2 3">
    <name type="scientific">Streptomyces lusitanus</name>
    <dbReference type="NCBI Taxonomy" id="68232"/>
    <lineage>
        <taxon>Bacteria</taxon>
        <taxon>Bacillati</taxon>
        <taxon>Actinomycetota</taxon>
        <taxon>Actinomycetes</taxon>
        <taxon>Kitasatosporales</taxon>
        <taxon>Streptomycetaceae</taxon>
        <taxon>Streptomyces</taxon>
    </lineage>
</organism>
<dbReference type="Gene3D" id="3.40.50.1820">
    <property type="entry name" value="alpha/beta hydrolase"/>
    <property type="match status" value="1"/>
</dbReference>
<name>A0ABU3JN07_9ACTN</name>
<proteinExistence type="predicted"/>
<reference evidence="2 3" key="1">
    <citation type="submission" date="2023-05" db="EMBL/GenBank/DDBJ databases">
        <title>Streptomyces fuscus sp. nov., a brown-black pigment producing actinomyces isolated from dry sand of Sea duck farm.</title>
        <authorList>
            <person name="Xie J."/>
            <person name="Shen N."/>
        </authorList>
    </citation>
    <scope>NUCLEOTIDE SEQUENCE [LARGE SCALE GENOMIC DNA]</scope>
    <source>
        <strain evidence="2 3">CGMCC 4.1745</strain>
    </source>
</reference>
<dbReference type="Pfam" id="PF12697">
    <property type="entry name" value="Abhydrolase_6"/>
    <property type="match status" value="1"/>
</dbReference>
<dbReference type="PANTHER" id="PTHR37017">
    <property type="entry name" value="AB HYDROLASE-1 DOMAIN-CONTAINING PROTEIN-RELATED"/>
    <property type="match status" value="1"/>
</dbReference>
<dbReference type="Proteomes" id="UP001249760">
    <property type="component" value="Unassembled WGS sequence"/>
</dbReference>
<feature type="domain" description="AB hydrolase-1" evidence="1">
    <location>
        <begin position="11"/>
        <end position="222"/>
    </location>
</feature>
<dbReference type="RefSeq" id="WP_394305490.1">
    <property type="nucleotide sequence ID" value="NZ_JASKMA010000004.1"/>
</dbReference>
<evidence type="ECO:0000259" key="1">
    <source>
        <dbReference type="Pfam" id="PF12697"/>
    </source>
</evidence>
<dbReference type="GO" id="GO:0016787">
    <property type="term" value="F:hydrolase activity"/>
    <property type="evidence" value="ECO:0007669"/>
    <property type="project" value="UniProtKB-KW"/>
</dbReference>
<dbReference type="SUPFAM" id="SSF53474">
    <property type="entry name" value="alpha/beta-Hydrolases"/>
    <property type="match status" value="1"/>
</dbReference>
<evidence type="ECO:0000313" key="3">
    <source>
        <dbReference type="Proteomes" id="UP001249760"/>
    </source>
</evidence>
<dbReference type="PANTHER" id="PTHR37017:SF11">
    <property type="entry name" value="ESTERASE_LIPASE_THIOESTERASE DOMAIN-CONTAINING PROTEIN"/>
    <property type="match status" value="1"/>
</dbReference>
<dbReference type="InterPro" id="IPR052897">
    <property type="entry name" value="Sec-Metab_Biosynth_Hydrolase"/>
</dbReference>
<accession>A0ABU3JN07</accession>
<dbReference type="InterPro" id="IPR000073">
    <property type="entry name" value="AB_hydrolase_1"/>
</dbReference>
<gene>
    <name evidence="2" type="ORF">QNO04_07520</name>
</gene>
<dbReference type="EMBL" id="JASKMA010000004">
    <property type="protein sequence ID" value="MDT6983306.1"/>
    <property type="molecule type" value="Genomic_DNA"/>
</dbReference>
<dbReference type="InterPro" id="IPR029058">
    <property type="entry name" value="AB_hydrolase_fold"/>
</dbReference>
<protein>
    <submittedName>
        <fullName evidence="2">Alpha/beta fold hydrolase</fullName>
    </submittedName>
</protein>
<keyword evidence="2" id="KW-0378">Hydrolase</keyword>
<evidence type="ECO:0000313" key="2">
    <source>
        <dbReference type="EMBL" id="MDT6983306.1"/>
    </source>
</evidence>
<sequence>MTNAVQGEPTILLVHGAWHGAWCWYKLVPELTARGWRTLTVDLPSASTGSNETAGMYDDARAIRAQLADVDGPVTVLAHSYGGVPVTEAAAAASQVSRILYLAGFQLEAGASLVGESGGELPSGDTGTSPVPDDAAKALFNDIAAEEADRAVRRLTPQSVRSFSEPLTAAAWKTVPSRYIVCEHDEMLPPAYQESMGSRADRVYRLPSGHSPFLSMASELAELITADADS</sequence>
<comment type="caution">
    <text evidence="2">The sequence shown here is derived from an EMBL/GenBank/DDBJ whole genome shotgun (WGS) entry which is preliminary data.</text>
</comment>